<protein>
    <submittedName>
        <fullName evidence="2">Uncharacterized protein</fullName>
    </submittedName>
</protein>
<gene>
    <name evidence="2" type="ORF">HMPREF0372_02200</name>
</gene>
<name>G9YRQ0_FLAPL</name>
<dbReference type="Proteomes" id="UP000004459">
    <property type="component" value="Unassembled WGS sequence"/>
</dbReference>
<comment type="caution">
    <text evidence="2">The sequence shown here is derived from an EMBL/GenBank/DDBJ whole genome shotgun (WGS) entry which is preliminary data.</text>
</comment>
<evidence type="ECO:0000313" key="3">
    <source>
        <dbReference type="Proteomes" id="UP000004459"/>
    </source>
</evidence>
<accession>G9YRQ0</accession>
<dbReference type="EMBL" id="AGCK01000182">
    <property type="protein sequence ID" value="EHM48900.1"/>
    <property type="molecule type" value="Genomic_DNA"/>
</dbReference>
<dbReference type="AlphaFoldDB" id="G9YRQ0"/>
<reference evidence="2 3" key="1">
    <citation type="submission" date="2011-08" db="EMBL/GenBank/DDBJ databases">
        <authorList>
            <person name="Weinstock G."/>
            <person name="Sodergren E."/>
            <person name="Clifton S."/>
            <person name="Fulton L."/>
            <person name="Fulton B."/>
            <person name="Courtney L."/>
            <person name="Fronick C."/>
            <person name="Harrison M."/>
            <person name="Strong C."/>
            <person name="Farmer C."/>
            <person name="Delahaunty K."/>
            <person name="Markovic C."/>
            <person name="Hall O."/>
            <person name="Minx P."/>
            <person name="Tomlinson C."/>
            <person name="Mitreva M."/>
            <person name="Hou S."/>
            <person name="Chen J."/>
            <person name="Wollam A."/>
            <person name="Pepin K.H."/>
            <person name="Johnson M."/>
            <person name="Bhonagiri V."/>
            <person name="Zhang X."/>
            <person name="Suruliraj S."/>
            <person name="Warren W."/>
            <person name="Chinwalla A."/>
            <person name="Mardis E.R."/>
            <person name="Wilson R.K."/>
        </authorList>
    </citation>
    <scope>NUCLEOTIDE SEQUENCE [LARGE SCALE GENOMIC DNA]</scope>
    <source>
        <strain evidence="2 3">ATCC 29863</strain>
    </source>
</reference>
<sequence>MAASLLLQKQPVCPMVAEKTDEGKRKPPPSCKMGWKLVR</sequence>
<dbReference type="HOGENOM" id="CLU_3310142_0_0_9"/>
<organism evidence="2 3">
    <name type="scientific">Flavonifractor plautii ATCC 29863</name>
    <dbReference type="NCBI Taxonomy" id="411475"/>
    <lineage>
        <taxon>Bacteria</taxon>
        <taxon>Bacillati</taxon>
        <taxon>Bacillota</taxon>
        <taxon>Clostridia</taxon>
        <taxon>Eubacteriales</taxon>
        <taxon>Oscillospiraceae</taxon>
        <taxon>Flavonifractor</taxon>
    </lineage>
</organism>
<evidence type="ECO:0000313" key="2">
    <source>
        <dbReference type="EMBL" id="EHM48900.1"/>
    </source>
</evidence>
<proteinExistence type="predicted"/>
<evidence type="ECO:0000256" key="1">
    <source>
        <dbReference type="SAM" id="MobiDB-lite"/>
    </source>
</evidence>
<feature type="region of interest" description="Disordered" evidence="1">
    <location>
        <begin position="18"/>
        <end position="39"/>
    </location>
</feature>